<name>A0A7R9MBW0_9ACAR</name>
<dbReference type="PROSITE" id="PS50082">
    <property type="entry name" value="WD_REPEATS_2"/>
    <property type="match status" value="3"/>
</dbReference>
<dbReference type="SMART" id="SM00320">
    <property type="entry name" value="WD40"/>
    <property type="match status" value="4"/>
</dbReference>
<evidence type="ECO:0000313" key="5">
    <source>
        <dbReference type="EMBL" id="CAD7657343.1"/>
    </source>
</evidence>
<reference evidence="5" key="1">
    <citation type="submission" date="2020-11" db="EMBL/GenBank/DDBJ databases">
        <authorList>
            <person name="Tran Van P."/>
        </authorList>
    </citation>
    <scope>NUCLEOTIDE SEQUENCE</scope>
</reference>
<dbReference type="InterPro" id="IPR015943">
    <property type="entry name" value="WD40/YVTN_repeat-like_dom_sf"/>
</dbReference>
<feature type="transmembrane region" description="Helical" evidence="4">
    <location>
        <begin position="374"/>
        <end position="397"/>
    </location>
</feature>
<dbReference type="PROSITE" id="PS50294">
    <property type="entry name" value="WD_REPEATS_REGION"/>
    <property type="match status" value="1"/>
</dbReference>
<keyword evidence="6" id="KW-1185">Reference proteome</keyword>
<dbReference type="EMBL" id="CAJPVJ010012828">
    <property type="protein sequence ID" value="CAG2174529.1"/>
    <property type="molecule type" value="Genomic_DNA"/>
</dbReference>
<keyword evidence="4" id="KW-1133">Transmembrane helix</keyword>
<evidence type="ECO:0000256" key="3">
    <source>
        <dbReference type="PROSITE-ProRule" id="PRU00221"/>
    </source>
</evidence>
<feature type="repeat" description="WD" evidence="3">
    <location>
        <begin position="36"/>
        <end position="78"/>
    </location>
</feature>
<organism evidence="5">
    <name type="scientific">Oppiella nova</name>
    <dbReference type="NCBI Taxonomy" id="334625"/>
    <lineage>
        <taxon>Eukaryota</taxon>
        <taxon>Metazoa</taxon>
        <taxon>Ecdysozoa</taxon>
        <taxon>Arthropoda</taxon>
        <taxon>Chelicerata</taxon>
        <taxon>Arachnida</taxon>
        <taxon>Acari</taxon>
        <taxon>Acariformes</taxon>
        <taxon>Sarcoptiformes</taxon>
        <taxon>Oribatida</taxon>
        <taxon>Brachypylina</taxon>
        <taxon>Oppioidea</taxon>
        <taxon>Oppiidae</taxon>
        <taxon>Oppiella</taxon>
    </lineage>
</organism>
<feature type="non-terminal residue" evidence="5">
    <location>
        <position position="1"/>
    </location>
</feature>
<dbReference type="Gene3D" id="2.130.10.10">
    <property type="entry name" value="YVTN repeat-like/Quinoprotein amine dehydrogenase"/>
    <property type="match status" value="1"/>
</dbReference>
<gene>
    <name evidence="5" type="ORF">ONB1V03_LOCUS13973</name>
</gene>
<keyword evidence="4" id="KW-0472">Membrane</keyword>
<accession>A0A7R9MBW0</accession>
<feature type="repeat" description="WD" evidence="3">
    <location>
        <begin position="79"/>
        <end position="118"/>
    </location>
</feature>
<feature type="repeat" description="WD" evidence="3">
    <location>
        <begin position="159"/>
        <end position="189"/>
    </location>
</feature>
<keyword evidence="1 3" id="KW-0853">WD repeat</keyword>
<keyword evidence="2" id="KW-0677">Repeat</keyword>
<proteinExistence type="predicted"/>
<evidence type="ECO:0000256" key="2">
    <source>
        <dbReference type="ARBA" id="ARBA00022737"/>
    </source>
</evidence>
<dbReference type="SUPFAM" id="SSF50978">
    <property type="entry name" value="WD40 repeat-like"/>
    <property type="match status" value="1"/>
</dbReference>
<evidence type="ECO:0000256" key="1">
    <source>
        <dbReference type="ARBA" id="ARBA00022574"/>
    </source>
</evidence>
<dbReference type="Pfam" id="PF00400">
    <property type="entry name" value="WD40"/>
    <property type="match status" value="4"/>
</dbReference>
<dbReference type="InterPro" id="IPR001680">
    <property type="entry name" value="WD40_rpt"/>
</dbReference>
<evidence type="ECO:0000256" key="4">
    <source>
        <dbReference type="SAM" id="Phobius"/>
    </source>
</evidence>
<dbReference type="InterPro" id="IPR036322">
    <property type="entry name" value="WD40_repeat_dom_sf"/>
</dbReference>
<dbReference type="OrthoDB" id="674604at2759"/>
<keyword evidence="4" id="KW-0812">Transmembrane</keyword>
<dbReference type="EMBL" id="OC927653">
    <property type="protein sequence ID" value="CAD7657343.1"/>
    <property type="molecule type" value="Genomic_DNA"/>
</dbReference>
<dbReference type="PANTHER" id="PTHR19848">
    <property type="entry name" value="WD40 REPEAT PROTEIN"/>
    <property type="match status" value="1"/>
</dbReference>
<dbReference type="PANTHER" id="PTHR19848:SF8">
    <property type="entry name" value="F-BOX AND WD REPEAT DOMAIN CONTAINING 7"/>
    <property type="match status" value="1"/>
</dbReference>
<dbReference type="Proteomes" id="UP000728032">
    <property type="component" value="Unassembled WGS sequence"/>
</dbReference>
<sequence length="405" mass="44578">MLESGAIHELDLIVTTSTDTTARTWSLLTGECHKVLDGHRGAVNCVALDPHNKRHIYTGGADSVIKCWDSITGDLIRELKGHKGTILCLVSHNRILYSGSADHTARAWAMEYGECTRVYWRNTSSVTCVQYYDGIIYTGGSDCTARLYDSNSGALKRTCLGHINAISALKVAPGKMFTGSFDGKVCVWDCTGIVADTVFGNVNDANEDQSDREESIDSINVQNACKALDSYIRSFRHHICQFSAYQTSIDMKPLFLFLLLAIYSFNGCTAQWKEFKEGVLGTGCLITITPKLTRDCLDAFDKELDRRPKDERDQKVLCCAYLSLQSCVLKLSEKECGEEGESVAKSFLKTINRSITSDDCIDYGLITCITITQIAIAGAILGALLTLCTCICCCCCGRSKRRGRV</sequence>
<protein>
    <submittedName>
        <fullName evidence="5">Uncharacterized protein</fullName>
    </submittedName>
</protein>
<dbReference type="AlphaFoldDB" id="A0A7R9MBW0"/>
<evidence type="ECO:0000313" key="6">
    <source>
        <dbReference type="Proteomes" id="UP000728032"/>
    </source>
</evidence>